<protein>
    <submittedName>
        <fullName evidence="8">Branched-chain amino acid ABC transporter permease</fullName>
    </submittedName>
</protein>
<feature type="transmembrane region" description="Helical" evidence="7">
    <location>
        <begin position="41"/>
        <end position="61"/>
    </location>
</feature>
<sequence length="418" mass="43343">MSTMVATLGTDRARRLRAPLTLLLAAAVAVGAPFYFAPFQVFQLTMVLVYAVALSGLNLLVGFGGQISLGHGAFFAAGAYTAAVMLDRWDTGHLATLPVAAAGCFLLGLGFGVPALRLRGLYLALVTLSFAVFLPPLLKRLEPVTGGSMGLTVAKLQPPGWSGLAEDQWTYFVVLAVTAVVLLLARNLMRSRAGRALLAVRDNETAAEVMGVQLSLHKTLAFAWSAMFAGVAGCVYTWVIGFVSPDSFSFVLSITLLAGLVVGGLGSLYGPLLGGAFVMYVPSVSQDVSEAAPGVVFGLLIIIVMFVAPTGLAGLPGRVLGAVTRRLPRTTTTTTASDRTTTVSDRTTTASDRTTTVSDRTPEAGPAPEGEPNPSPVSAADEEPQPQAHPGPSATPTPADPAVADVQPVGAPPRTEKE</sequence>
<accession>A0ABW7AWN6</accession>
<keyword evidence="3 7" id="KW-0812">Transmembrane</keyword>
<feature type="transmembrane region" description="Helical" evidence="7">
    <location>
        <begin position="168"/>
        <end position="185"/>
    </location>
</feature>
<evidence type="ECO:0000256" key="4">
    <source>
        <dbReference type="ARBA" id="ARBA00022989"/>
    </source>
</evidence>
<organism evidence="8 9">
    <name type="scientific">Streptomyces cinerochromogenes</name>
    <dbReference type="NCBI Taxonomy" id="66422"/>
    <lineage>
        <taxon>Bacteria</taxon>
        <taxon>Bacillati</taxon>
        <taxon>Actinomycetota</taxon>
        <taxon>Actinomycetes</taxon>
        <taxon>Kitasatosporales</taxon>
        <taxon>Streptomycetaceae</taxon>
        <taxon>Streptomyces</taxon>
    </lineage>
</organism>
<gene>
    <name evidence="8" type="ORF">ACGFZB_02345</name>
</gene>
<dbReference type="EMBL" id="JBICYV010000001">
    <property type="protein sequence ID" value="MFG3009300.1"/>
    <property type="molecule type" value="Genomic_DNA"/>
</dbReference>
<dbReference type="CDD" id="cd06581">
    <property type="entry name" value="TM_PBP1_LivM_like"/>
    <property type="match status" value="1"/>
</dbReference>
<evidence type="ECO:0000256" key="5">
    <source>
        <dbReference type="ARBA" id="ARBA00023136"/>
    </source>
</evidence>
<feature type="compositionally biased region" description="Low complexity" evidence="6">
    <location>
        <begin position="330"/>
        <end position="368"/>
    </location>
</feature>
<keyword evidence="9" id="KW-1185">Reference proteome</keyword>
<feature type="transmembrane region" description="Helical" evidence="7">
    <location>
        <begin position="250"/>
        <end position="280"/>
    </location>
</feature>
<evidence type="ECO:0000256" key="1">
    <source>
        <dbReference type="ARBA" id="ARBA00004651"/>
    </source>
</evidence>
<name>A0ABW7AWN6_9ACTN</name>
<comment type="subcellular location">
    <subcellularLocation>
        <location evidence="1">Cell membrane</location>
        <topology evidence="1">Multi-pass membrane protein</topology>
    </subcellularLocation>
</comment>
<dbReference type="InterPro" id="IPR043428">
    <property type="entry name" value="LivM-like"/>
</dbReference>
<evidence type="ECO:0000256" key="6">
    <source>
        <dbReference type="SAM" id="MobiDB-lite"/>
    </source>
</evidence>
<feature type="transmembrane region" description="Helical" evidence="7">
    <location>
        <begin position="292"/>
        <end position="315"/>
    </location>
</feature>
<evidence type="ECO:0000256" key="2">
    <source>
        <dbReference type="ARBA" id="ARBA00022475"/>
    </source>
</evidence>
<dbReference type="InterPro" id="IPR001851">
    <property type="entry name" value="ABC_transp_permease"/>
</dbReference>
<evidence type="ECO:0000313" key="8">
    <source>
        <dbReference type="EMBL" id="MFG3009300.1"/>
    </source>
</evidence>
<feature type="compositionally biased region" description="Pro residues" evidence="6">
    <location>
        <begin position="387"/>
        <end position="399"/>
    </location>
</feature>
<keyword evidence="2" id="KW-1003">Cell membrane</keyword>
<keyword evidence="5 7" id="KW-0472">Membrane</keyword>
<feature type="compositionally biased region" description="Low complexity" evidence="6">
    <location>
        <begin position="400"/>
        <end position="418"/>
    </location>
</feature>
<feature type="transmembrane region" description="Helical" evidence="7">
    <location>
        <begin position="92"/>
        <end position="113"/>
    </location>
</feature>
<feature type="region of interest" description="Disordered" evidence="6">
    <location>
        <begin position="330"/>
        <end position="418"/>
    </location>
</feature>
<dbReference type="PANTHER" id="PTHR30482:SF20">
    <property type="entry name" value="HIGH-AFFINITY BRANCHED-CHAIN AMINO ACID TRANSPORT SYSTEM PERMEASE PROTEIN LIVM"/>
    <property type="match status" value="1"/>
</dbReference>
<proteinExistence type="predicted"/>
<feature type="transmembrane region" description="Helical" evidence="7">
    <location>
        <begin position="68"/>
        <end position="86"/>
    </location>
</feature>
<evidence type="ECO:0000256" key="7">
    <source>
        <dbReference type="SAM" id="Phobius"/>
    </source>
</evidence>
<dbReference type="Pfam" id="PF02653">
    <property type="entry name" value="BPD_transp_2"/>
    <property type="match status" value="1"/>
</dbReference>
<feature type="transmembrane region" description="Helical" evidence="7">
    <location>
        <begin position="120"/>
        <end position="138"/>
    </location>
</feature>
<reference evidence="8 9" key="1">
    <citation type="submission" date="2024-10" db="EMBL/GenBank/DDBJ databases">
        <title>The Natural Products Discovery Center: Release of the First 8490 Sequenced Strains for Exploring Actinobacteria Biosynthetic Diversity.</title>
        <authorList>
            <person name="Kalkreuter E."/>
            <person name="Kautsar S.A."/>
            <person name="Yang D."/>
            <person name="Bader C.D."/>
            <person name="Teijaro C.N."/>
            <person name="Fluegel L."/>
            <person name="Davis C.M."/>
            <person name="Simpson J.R."/>
            <person name="Lauterbach L."/>
            <person name="Steele A.D."/>
            <person name="Gui C."/>
            <person name="Meng S."/>
            <person name="Li G."/>
            <person name="Viehrig K."/>
            <person name="Ye F."/>
            <person name="Su P."/>
            <person name="Kiefer A.F."/>
            <person name="Nichols A."/>
            <person name="Cepeda A.J."/>
            <person name="Yan W."/>
            <person name="Fan B."/>
            <person name="Jiang Y."/>
            <person name="Adhikari A."/>
            <person name="Zheng C.-J."/>
            <person name="Schuster L."/>
            <person name="Cowan T.M."/>
            <person name="Smanski M.J."/>
            <person name="Chevrette M.G."/>
            <person name="De Carvalho L.P.S."/>
            <person name="Shen B."/>
        </authorList>
    </citation>
    <scope>NUCLEOTIDE SEQUENCE [LARGE SCALE GENOMIC DNA]</scope>
    <source>
        <strain evidence="8 9">NPDC048320</strain>
    </source>
</reference>
<evidence type="ECO:0000313" key="9">
    <source>
        <dbReference type="Proteomes" id="UP001604267"/>
    </source>
</evidence>
<comment type="caution">
    <text evidence="8">The sequence shown here is derived from an EMBL/GenBank/DDBJ whole genome shotgun (WGS) entry which is preliminary data.</text>
</comment>
<dbReference type="RefSeq" id="WP_392814527.1">
    <property type="nucleotide sequence ID" value="NZ_JBICYV010000001.1"/>
</dbReference>
<feature type="transmembrane region" description="Helical" evidence="7">
    <location>
        <begin position="220"/>
        <end position="244"/>
    </location>
</feature>
<keyword evidence="4 7" id="KW-1133">Transmembrane helix</keyword>
<dbReference type="PANTHER" id="PTHR30482">
    <property type="entry name" value="HIGH-AFFINITY BRANCHED-CHAIN AMINO ACID TRANSPORT SYSTEM PERMEASE"/>
    <property type="match status" value="1"/>
</dbReference>
<dbReference type="Proteomes" id="UP001604267">
    <property type="component" value="Unassembled WGS sequence"/>
</dbReference>
<evidence type="ECO:0000256" key="3">
    <source>
        <dbReference type="ARBA" id="ARBA00022692"/>
    </source>
</evidence>